<gene>
    <name evidence="7" type="ORF">BEH84_05908</name>
</gene>
<name>A0A1E3A7U9_9FIRM</name>
<comment type="cofactor">
    <cofactor evidence="1">
        <name>[4Fe-4S] cluster</name>
        <dbReference type="ChEBI" id="CHEBI:49883"/>
    </cofactor>
</comment>
<dbReference type="Gene3D" id="3.20.20.70">
    <property type="entry name" value="Aldolase class I"/>
    <property type="match status" value="1"/>
</dbReference>
<dbReference type="InterPro" id="IPR007197">
    <property type="entry name" value="rSAM"/>
</dbReference>
<dbReference type="GO" id="GO:0051536">
    <property type="term" value="F:iron-sulfur cluster binding"/>
    <property type="evidence" value="ECO:0007669"/>
    <property type="project" value="UniProtKB-KW"/>
</dbReference>
<comment type="caution">
    <text evidence="7">The sequence shown here is derived from an EMBL/GenBank/DDBJ whole genome shotgun (WGS) entry which is preliminary data.</text>
</comment>
<dbReference type="SMART" id="SM00729">
    <property type="entry name" value="Elp3"/>
    <property type="match status" value="1"/>
</dbReference>
<keyword evidence="2" id="KW-0949">S-adenosyl-L-methionine</keyword>
<feature type="domain" description="Radical SAM core" evidence="6">
    <location>
        <begin position="12"/>
        <end position="240"/>
    </location>
</feature>
<dbReference type="EMBL" id="MCGI01000007">
    <property type="protein sequence ID" value="ODM04845.1"/>
    <property type="molecule type" value="Genomic_DNA"/>
</dbReference>
<evidence type="ECO:0000313" key="7">
    <source>
        <dbReference type="EMBL" id="ODM04845.1"/>
    </source>
</evidence>
<dbReference type="SFLD" id="SFLDG01082">
    <property type="entry name" value="B12-binding_domain_containing"/>
    <property type="match status" value="1"/>
</dbReference>
<dbReference type="PANTHER" id="PTHR43409">
    <property type="entry name" value="ANAEROBIC MAGNESIUM-PROTOPORPHYRIN IX MONOMETHYL ESTER CYCLASE-RELATED"/>
    <property type="match status" value="1"/>
</dbReference>
<proteinExistence type="predicted"/>
<dbReference type="SFLD" id="SFLDG01095">
    <property type="entry name" value="Uncharacterised_Radical_SAM_Su"/>
    <property type="match status" value="1"/>
</dbReference>
<dbReference type="GO" id="GO:0046872">
    <property type="term" value="F:metal ion binding"/>
    <property type="evidence" value="ECO:0007669"/>
    <property type="project" value="UniProtKB-KW"/>
</dbReference>
<evidence type="ECO:0000256" key="2">
    <source>
        <dbReference type="ARBA" id="ARBA00022691"/>
    </source>
</evidence>
<dbReference type="Pfam" id="PF04055">
    <property type="entry name" value="Radical_SAM"/>
    <property type="match status" value="1"/>
</dbReference>
<protein>
    <submittedName>
        <fullName evidence="7">Coproporphyrinogen III oxidase</fullName>
    </submittedName>
</protein>
<evidence type="ECO:0000259" key="6">
    <source>
        <dbReference type="PROSITE" id="PS51918"/>
    </source>
</evidence>
<keyword evidence="4" id="KW-0408">Iron</keyword>
<sequence length="341" mass="39063">MNNIEIGPIRPPSESDSLLIRVTRGCHWNKCYFCGLYKNMSFSMRPIDEVIADIQGQSERYQDRNYTSCFLQDGDALVLKTEYLLQILEAIRKYFPFLKHVTTYARADSITRKSSDELNELRQAGLDHLYCGMETGSDAVLKLINKGFNADTVITSGCMAKEAGMILSEFTLLGIGGKELSNENAIKTAEVLNIIKPDFIRVHATGFKPELKMGQLIREGSVTLQSEEEIVMEQRLFLQKLDKMDSYYVNEHVVNLLLEVRGSLNTDKEMMISSIDRFLNLPSDEKLLFAIGRRFNVFFFLDDLQKPDLHKKAEELLQRILQENPQTDFSVLCNYVRQSQI</sequence>
<evidence type="ECO:0000256" key="5">
    <source>
        <dbReference type="ARBA" id="ARBA00023014"/>
    </source>
</evidence>
<keyword evidence="3" id="KW-0479">Metal-binding</keyword>
<dbReference type="PROSITE" id="PS51918">
    <property type="entry name" value="RADICAL_SAM"/>
    <property type="match status" value="1"/>
</dbReference>
<organism evidence="7 8">
    <name type="scientific">Eisenbergiella tayi</name>
    <dbReference type="NCBI Taxonomy" id="1432052"/>
    <lineage>
        <taxon>Bacteria</taxon>
        <taxon>Bacillati</taxon>
        <taxon>Bacillota</taxon>
        <taxon>Clostridia</taxon>
        <taxon>Lachnospirales</taxon>
        <taxon>Lachnospiraceae</taxon>
        <taxon>Eisenbergiella</taxon>
    </lineage>
</organism>
<dbReference type="RefSeq" id="WP_081330216.1">
    <property type="nucleotide sequence ID" value="NZ_JBKXXQ010000016.1"/>
</dbReference>
<dbReference type="SUPFAM" id="SSF102114">
    <property type="entry name" value="Radical SAM enzymes"/>
    <property type="match status" value="1"/>
</dbReference>
<dbReference type="InterPro" id="IPR013785">
    <property type="entry name" value="Aldolase_TIM"/>
</dbReference>
<dbReference type="Proteomes" id="UP000095003">
    <property type="component" value="Unassembled WGS sequence"/>
</dbReference>
<keyword evidence="5" id="KW-0411">Iron-sulfur</keyword>
<dbReference type="InterPro" id="IPR058240">
    <property type="entry name" value="rSAM_sf"/>
</dbReference>
<evidence type="ECO:0000256" key="4">
    <source>
        <dbReference type="ARBA" id="ARBA00023004"/>
    </source>
</evidence>
<dbReference type="InterPro" id="IPR051198">
    <property type="entry name" value="BchE-like"/>
</dbReference>
<dbReference type="InterPro" id="IPR006638">
    <property type="entry name" value="Elp3/MiaA/NifB-like_rSAM"/>
</dbReference>
<reference evidence="7 8" key="1">
    <citation type="submission" date="2016-07" db="EMBL/GenBank/DDBJ databases">
        <title>Characterization of isolates of Eisenbergiella tayi derived from blood cultures, using whole genome sequencing.</title>
        <authorList>
            <person name="Burdz T."/>
            <person name="Wiebe D."/>
            <person name="Huynh C."/>
            <person name="Bernard K."/>
        </authorList>
    </citation>
    <scope>NUCLEOTIDE SEQUENCE [LARGE SCALE GENOMIC DNA]</scope>
    <source>
        <strain evidence="7 8">NML 120489</strain>
    </source>
</reference>
<dbReference type="AlphaFoldDB" id="A0A1E3A7U9"/>
<dbReference type="GO" id="GO:0003824">
    <property type="term" value="F:catalytic activity"/>
    <property type="evidence" value="ECO:0007669"/>
    <property type="project" value="InterPro"/>
</dbReference>
<dbReference type="PANTHER" id="PTHR43409:SF4">
    <property type="entry name" value="RADICAL SAM SUPERFAMILY PROTEIN"/>
    <property type="match status" value="1"/>
</dbReference>
<evidence type="ECO:0000256" key="1">
    <source>
        <dbReference type="ARBA" id="ARBA00001966"/>
    </source>
</evidence>
<evidence type="ECO:0000256" key="3">
    <source>
        <dbReference type="ARBA" id="ARBA00022723"/>
    </source>
</evidence>
<dbReference type="SFLD" id="SFLDS00029">
    <property type="entry name" value="Radical_SAM"/>
    <property type="match status" value="1"/>
</dbReference>
<dbReference type="PATRIC" id="fig|1432052.3.peg.6526"/>
<accession>A0A1E3A7U9</accession>
<evidence type="ECO:0000313" key="8">
    <source>
        <dbReference type="Proteomes" id="UP000095003"/>
    </source>
</evidence>